<evidence type="ECO:0000313" key="2">
    <source>
        <dbReference type="Proteomes" id="UP000292958"/>
    </source>
</evidence>
<dbReference type="Proteomes" id="UP000292958">
    <property type="component" value="Unassembled WGS sequence"/>
</dbReference>
<comment type="caution">
    <text evidence="1">The sequence shown here is derived from an EMBL/GenBank/DDBJ whole genome shotgun (WGS) entry which is preliminary data.</text>
</comment>
<evidence type="ECO:0000313" key="1">
    <source>
        <dbReference type="EMBL" id="RZU40173.1"/>
    </source>
</evidence>
<dbReference type="AlphaFoldDB" id="A0A4Q7YT67"/>
<organism evidence="1 2">
    <name type="scientific">Edaphobacter modestus</name>
    <dbReference type="NCBI Taxonomy" id="388466"/>
    <lineage>
        <taxon>Bacteria</taxon>
        <taxon>Pseudomonadati</taxon>
        <taxon>Acidobacteriota</taxon>
        <taxon>Terriglobia</taxon>
        <taxon>Terriglobales</taxon>
        <taxon>Acidobacteriaceae</taxon>
        <taxon>Edaphobacter</taxon>
    </lineage>
</organism>
<accession>A0A4Q7YT67</accession>
<proteinExistence type="predicted"/>
<reference evidence="1 2" key="1">
    <citation type="submission" date="2019-02" db="EMBL/GenBank/DDBJ databases">
        <title>Genomic Encyclopedia of Archaeal and Bacterial Type Strains, Phase II (KMG-II): from individual species to whole genera.</title>
        <authorList>
            <person name="Goeker M."/>
        </authorList>
    </citation>
    <scope>NUCLEOTIDE SEQUENCE [LARGE SCALE GENOMIC DNA]</scope>
    <source>
        <strain evidence="1 2">DSM 18101</strain>
    </source>
</reference>
<protein>
    <submittedName>
        <fullName evidence="1">Uncharacterized protein</fullName>
    </submittedName>
</protein>
<gene>
    <name evidence="1" type="ORF">BDD14_1608</name>
</gene>
<sequence>MSNFAFWVHTALELAGNVTFRQFGFTFPTSRLITQVVLATKSIAWRSSVADQKSRASLPISSKTCR</sequence>
<dbReference type="EMBL" id="SHKW01000001">
    <property type="protein sequence ID" value="RZU40173.1"/>
    <property type="molecule type" value="Genomic_DNA"/>
</dbReference>
<name>A0A4Q7YT67_9BACT</name>
<keyword evidence="2" id="KW-1185">Reference proteome</keyword>